<sequence>MSDWSEKEYEEEAERLGWTVDYLKAHIRKEERIKKVLERLEEDP</sequence>
<protein>
    <submittedName>
        <fullName evidence="1">Uncharacterized protein</fullName>
    </submittedName>
</protein>
<proteinExistence type="predicted"/>
<gene>
    <name evidence="1" type="ORF">LCGC14_2243950</name>
</gene>
<organism evidence="1">
    <name type="scientific">marine sediment metagenome</name>
    <dbReference type="NCBI Taxonomy" id="412755"/>
    <lineage>
        <taxon>unclassified sequences</taxon>
        <taxon>metagenomes</taxon>
        <taxon>ecological metagenomes</taxon>
    </lineage>
</organism>
<accession>A0A0F9D4A6</accession>
<comment type="caution">
    <text evidence="1">The sequence shown here is derived from an EMBL/GenBank/DDBJ whole genome shotgun (WGS) entry which is preliminary data.</text>
</comment>
<name>A0A0F9D4A6_9ZZZZ</name>
<dbReference type="EMBL" id="LAZR01030442">
    <property type="protein sequence ID" value="KKL56583.1"/>
    <property type="molecule type" value="Genomic_DNA"/>
</dbReference>
<dbReference type="AlphaFoldDB" id="A0A0F9D4A6"/>
<evidence type="ECO:0000313" key="1">
    <source>
        <dbReference type="EMBL" id="KKL56583.1"/>
    </source>
</evidence>
<reference evidence="1" key="1">
    <citation type="journal article" date="2015" name="Nature">
        <title>Complex archaea that bridge the gap between prokaryotes and eukaryotes.</title>
        <authorList>
            <person name="Spang A."/>
            <person name="Saw J.H."/>
            <person name="Jorgensen S.L."/>
            <person name="Zaremba-Niedzwiedzka K."/>
            <person name="Martijn J."/>
            <person name="Lind A.E."/>
            <person name="van Eijk R."/>
            <person name="Schleper C."/>
            <person name="Guy L."/>
            <person name="Ettema T.J."/>
        </authorList>
    </citation>
    <scope>NUCLEOTIDE SEQUENCE</scope>
</reference>